<comment type="caution">
    <text evidence="6">The sequence shown here is derived from an EMBL/GenBank/DDBJ whole genome shotgun (WGS) entry which is preliminary data.</text>
</comment>
<dbReference type="InterPro" id="IPR002893">
    <property type="entry name" value="Znf_MYND"/>
</dbReference>
<keyword evidence="1" id="KW-0479">Metal-binding</keyword>
<dbReference type="Pfam" id="PF01753">
    <property type="entry name" value="zf-MYND"/>
    <property type="match status" value="1"/>
</dbReference>
<organism evidence="6 7">
    <name type="scientific">Cytospora chrysosperma</name>
    <name type="common">Cytospora canker fungus</name>
    <name type="synonym">Sphaeria chrysosperma</name>
    <dbReference type="NCBI Taxonomy" id="252740"/>
    <lineage>
        <taxon>Eukaryota</taxon>
        <taxon>Fungi</taxon>
        <taxon>Dikarya</taxon>
        <taxon>Ascomycota</taxon>
        <taxon>Pezizomycotina</taxon>
        <taxon>Sordariomycetes</taxon>
        <taxon>Sordariomycetidae</taxon>
        <taxon>Diaporthales</taxon>
        <taxon>Cytosporaceae</taxon>
        <taxon>Cytospora</taxon>
    </lineage>
</organism>
<dbReference type="InterPro" id="IPR024119">
    <property type="entry name" value="TF_DEAF-1"/>
</dbReference>
<evidence type="ECO:0000259" key="5">
    <source>
        <dbReference type="PROSITE" id="PS50865"/>
    </source>
</evidence>
<evidence type="ECO:0000256" key="4">
    <source>
        <dbReference type="PROSITE-ProRule" id="PRU00134"/>
    </source>
</evidence>
<evidence type="ECO:0000256" key="1">
    <source>
        <dbReference type="ARBA" id="ARBA00022723"/>
    </source>
</evidence>
<dbReference type="SUPFAM" id="SSF144232">
    <property type="entry name" value="HIT/MYND zinc finger-like"/>
    <property type="match status" value="1"/>
</dbReference>
<dbReference type="GO" id="GO:0005634">
    <property type="term" value="C:nucleus"/>
    <property type="evidence" value="ECO:0007669"/>
    <property type="project" value="TreeGrafter"/>
</dbReference>
<protein>
    <recommendedName>
        <fullName evidence="5">MYND-type domain-containing protein</fullName>
    </recommendedName>
</protein>
<name>A0A423WM13_CYTCH</name>
<dbReference type="Pfam" id="PF14737">
    <property type="entry name" value="DUF4470"/>
    <property type="match status" value="1"/>
</dbReference>
<keyword evidence="2 4" id="KW-0863">Zinc-finger</keyword>
<dbReference type="Proteomes" id="UP000284375">
    <property type="component" value="Unassembled WGS sequence"/>
</dbReference>
<dbReference type="STRING" id="252740.A0A423WM13"/>
<dbReference type="GO" id="GO:0000981">
    <property type="term" value="F:DNA-binding transcription factor activity, RNA polymerase II-specific"/>
    <property type="evidence" value="ECO:0007669"/>
    <property type="project" value="TreeGrafter"/>
</dbReference>
<evidence type="ECO:0000256" key="3">
    <source>
        <dbReference type="ARBA" id="ARBA00022833"/>
    </source>
</evidence>
<dbReference type="PROSITE" id="PS50865">
    <property type="entry name" value="ZF_MYND_2"/>
    <property type="match status" value="1"/>
</dbReference>
<dbReference type="PANTHER" id="PTHR10237:SF15">
    <property type="entry name" value="LD37257P"/>
    <property type="match status" value="1"/>
</dbReference>
<evidence type="ECO:0000256" key="2">
    <source>
        <dbReference type="ARBA" id="ARBA00022771"/>
    </source>
</evidence>
<sequence>MLTPSLLNAVLPLYAVGNTPAVSLTRCLPQGVDADILLLGCGDVRHILYTAYAEKGFPSRKLDITCCDVEDAIVARNVLFLTLLTDYGKSIQPQLLWNVYYHLFLDEETTEVLQQHVTKLLSASNSLAEWSKSDYGAGFRFINSSTLISLRDVWTKYAEALSKKDSARYRANFEVALKHSNTYKEAKYAGFGLVYGGARAAAPLGMQTMAGTELKAALDSWWNKGTTGVVPNGTNIPNPLFAVSLSENVVLAYGGDPILSYHLAAASAHLAELSPLRPTKAKAEEDSGSLGLVEAAQHQFQEWIAAFYELALGNLVLRFVTADCLSLCHMLQYSIATGKASGPFYRRQLSMDSLDLDNHEYAPDGNAPKQFDVIDTSNLSDYLGALIILVSVSPLLKAHPWATLYTETMEKGTDGERQKFEELLCGSTRTVSTLLGVSPVEYWTNATASSNVDEYMLAVASAQTESQKPGIQWRFAWKFNEHLSGLTHPVKPRVDEDALVALVHKIYQEMFGNENLMSLLRLSKEQQVERMQKQAYPKYHRGSLVAFLKRLLQTVEAPVEPFCQKILKKINEDSTRIFGSNFAQSLSLEMSSQGLYADPWLQTEIKRGPSAPLFSRWSQVPEAVSVTISIPSVHWKKFAELALQTHVGFTVEGNLRGVQGGVPMWHNTFSDVQVTFGAISSIGTRGSEDFSVAVVEDRAYWSGDSHMIASFRVPTAALQVDHKHTKVSLCLQNSSQNITVFQEKLNLGQPMALFETDLEDGVHVYVSKNGPGQNGFPVYSSLKPAATHKSLTRDHSSFITANIDSSGFITSITGHLDISSIRGKKLLADKAPVDSVKISPFVFEIVLGERDDVYLLHFPVPVVKSGSRTRIARSSSYVEVIASLADPATSPTLDDFIFPTTLARASAVSSQAQPIPVTLNIPHLTLDTLPIIDVSDKKRLSFLTTLASLTFSARERKLREQTDTSGLAASARMNFKESLFTMFMLASGLQGGQTGLFAINHPERGGIHMLIFISSLRLDGANATVVLDGAVIPFTVETITAGKLDSFLLMLRTLECCTITVNDEELVLWKKVLPALVERCRSWSHSPECEYLRPNATIPLNIEPATQVICSCGTGRLPEDFINLPEWDTAAEFATRLAISPTYAVPFVEEIIDADMAKTLSGSSRNMTMLGTQPASCRSCGSLEAKGGGLLKKCMRCLKARYCSAECQKKDWRKHRMECEEAEGEEYGVS</sequence>
<dbReference type="PROSITE" id="PS01360">
    <property type="entry name" value="ZF_MYND_1"/>
    <property type="match status" value="1"/>
</dbReference>
<reference evidence="6 7" key="1">
    <citation type="submission" date="2015-09" db="EMBL/GenBank/DDBJ databases">
        <title>Host preference determinants of Valsa canker pathogens revealed by comparative genomics.</title>
        <authorList>
            <person name="Yin Z."/>
            <person name="Huang L."/>
        </authorList>
    </citation>
    <scope>NUCLEOTIDE SEQUENCE [LARGE SCALE GENOMIC DNA]</scope>
    <source>
        <strain evidence="6 7">YSFL</strain>
    </source>
</reference>
<keyword evidence="7" id="KW-1185">Reference proteome</keyword>
<dbReference type="PANTHER" id="PTHR10237">
    <property type="entry name" value="DEFORMED EPIDERMAL AUTOREGULATORY FACTOR 1 HOMOLOG SUPPRESSIN"/>
    <property type="match status" value="1"/>
</dbReference>
<accession>A0A423WM13</accession>
<dbReference type="Gene3D" id="6.10.140.2220">
    <property type="match status" value="1"/>
</dbReference>
<dbReference type="EMBL" id="LJZO01000002">
    <property type="protein sequence ID" value="ROW04400.1"/>
    <property type="molecule type" value="Genomic_DNA"/>
</dbReference>
<keyword evidence="3" id="KW-0862">Zinc</keyword>
<dbReference type="OrthoDB" id="432970at2759"/>
<dbReference type="InterPro" id="IPR027974">
    <property type="entry name" value="DUF4470"/>
</dbReference>
<dbReference type="AlphaFoldDB" id="A0A423WM13"/>
<evidence type="ECO:0000313" key="7">
    <source>
        <dbReference type="Proteomes" id="UP000284375"/>
    </source>
</evidence>
<gene>
    <name evidence="6" type="ORF">VSDG_00925</name>
</gene>
<proteinExistence type="predicted"/>
<feature type="domain" description="MYND-type" evidence="5">
    <location>
        <begin position="1177"/>
        <end position="1219"/>
    </location>
</feature>
<dbReference type="GO" id="GO:0008270">
    <property type="term" value="F:zinc ion binding"/>
    <property type="evidence" value="ECO:0007669"/>
    <property type="project" value="UniProtKB-KW"/>
</dbReference>
<evidence type="ECO:0000313" key="6">
    <source>
        <dbReference type="EMBL" id="ROW04400.1"/>
    </source>
</evidence>